<sequence length="187" mass="20433">MSDLKIAIILGSTRPGRNGKAVADWVLERGKGRAGADYELVDLADFPLPHLDEPIPPSAGQYVGEHTKAWAAKIAEFDGFVFVTPEYNHSTSGVLKNAIDYLYSEWNNKAAAFVSYGGLGGARAIEHLRGIASELQLAHVRQQLSFSLFNDFENFSVFKPAALHEDAVTTLFDQLEAWSGALKPLRG</sequence>
<dbReference type="InterPro" id="IPR029039">
    <property type="entry name" value="Flavoprotein-like_sf"/>
</dbReference>
<evidence type="ECO:0000313" key="3">
    <source>
        <dbReference type="Proteomes" id="UP000440096"/>
    </source>
</evidence>
<proteinExistence type="predicted"/>
<accession>A0A6N7YSI8</accession>
<dbReference type="GO" id="GO:0016491">
    <property type="term" value="F:oxidoreductase activity"/>
    <property type="evidence" value="ECO:0007669"/>
    <property type="project" value="InterPro"/>
</dbReference>
<keyword evidence="3" id="KW-1185">Reference proteome</keyword>
<dbReference type="SUPFAM" id="SSF52218">
    <property type="entry name" value="Flavoproteins"/>
    <property type="match status" value="1"/>
</dbReference>
<dbReference type="Pfam" id="PF03358">
    <property type="entry name" value="FMN_red"/>
    <property type="match status" value="1"/>
</dbReference>
<reference evidence="2 3" key="1">
    <citation type="submission" date="2019-11" db="EMBL/GenBank/DDBJ databases">
        <title>Draft genome of Amycolatopsis RM579.</title>
        <authorList>
            <person name="Duangmal K."/>
            <person name="Mingma R."/>
        </authorList>
    </citation>
    <scope>NUCLEOTIDE SEQUENCE [LARGE SCALE GENOMIC DNA]</scope>
    <source>
        <strain evidence="2 3">RM579</strain>
    </source>
</reference>
<name>A0A6N7YSI8_9PSEU</name>
<dbReference type="OrthoDB" id="9812295at2"/>
<dbReference type="GO" id="GO:0005829">
    <property type="term" value="C:cytosol"/>
    <property type="evidence" value="ECO:0007669"/>
    <property type="project" value="TreeGrafter"/>
</dbReference>
<dbReference type="Gene3D" id="3.40.50.360">
    <property type="match status" value="1"/>
</dbReference>
<dbReference type="GO" id="GO:0010181">
    <property type="term" value="F:FMN binding"/>
    <property type="evidence" value="ECO:0007669"/>
    <property type="project" value="TreeGrafter"/>
</dbReference>
<dbReference type="RefSeq" id="WP_154757118.1">
    <property type="nucleotide sequence ID" value="NZ_WMBA01000016.1"/>
</dbReference>
<dbReference type="EMBL" id="WMBA01000016">
    <property type="protein sequence ID" value="MTD54912.1"/>
    <property type="molecule type" value="Genomic_DNA"/>
</dbReference>
<dbReference type="InterPro" id="IPR050712">
    <property type="entry name" value="NAD(P)H-dep_reductase"/>
</dbReference>
<organism evidence="2 3">
    <name type="scientific">Amycolatopsis pithecellobii</name>
    <dbReference type="NCBI Taxonomy" id="664692"/>
    <lineage>
        <taxon>Bacteria</taxon>
        <taxon>Bacillati</taxon>
        <taxon>Actinomycetota</taxon>
        <taxon>Actinomycetes</taxon>
        <taxon>Pseudonocardiales</taxon>
        <taxon>Pseudonocardiaceae</taxon>
        <taxon>Amycolatopsis</taxon>
    </lineage>
</organism>
<dbReference type="AlphaFoldDB" id="A0A6N7YSI8"/>
<evidence type="ECO:0000313" key="2">
    <source>
        <dbReference type="EMBL" id="MTD54912.1"/>
    </source>
</evidence>
<dbReference type="InterPro" id="IPR005025">
    <property type="entry name" value="FMN_Rdtase-like_dom"/>
</dbReference>
<dbReference type="PANTHER" id="PTHR30543">
    <property type="entry name" value="CHROMATE REDUCTASE"/>
    <property type="match status" value="1"/>
</dbReference>
<evidence type="ECO:0000259" key="1">
    <source>
        <dbReference type="Pfam" id="PF03358"/>
    </source>
</evidence>
<comment type="caution">
    <text evidence="2">The sequence shown here is derived from an EMBL/GenBank/DDBJ whole genome shotgun (WGS) entry which is preliminary data.</text>
</comment>
<dbReference type="Proteomes" id="UP000440096">
    <property type="component" value="Unassembled WGS sequence"/>
</dbReference>
<protein>
    <submittedName>
        <fullName evidence="2">NADPH-dependent FMN reductase</fullName>
    </submittedName>
</protein>
<feature type="domain" description="NADPH-dependent FMN reductase-like" evidence="1">
    <location>
        <begin position="5"/>
        <end position="149"/>
    </location>
</feature>
<gene>
    <name evidence="2" type="ORF">GKO32_13120</name>
</gene>
<dbReference type="PANTHER" id="PTHR30543:SF21">
    <property type="entry name" value="NAD(P)H-DEPENDENT FMN REDUCTASE LOT6"/>
    <property type="match status" value="1"/>
</dbReference>